<dbReference type="InterPro" id="IPR005078">
    <property type="entry name" value="Peptidase_C54"/>
</dbReference>
<evidence type="ECO:0000313" key="15">
    <source>
        <dbReference type="Proteomes" id="UP000031668"/>
    </source>
</evidence>
<dbReference type="GO" id="GO:0015031">
    <property type="term" value="P:protein transport"/>
    <property type="evidence" value="ECO:0007669"/>
    <property type="project" value="UniProtKB-KW"/>
</dbReference>
<keyword evidence="6 11" id="KW-0378">Hydrolase</keyword>
<evidence type="ECO:0000256" key="11">
    <source>
        <dbReference type="RuleBase" id="RU363115"/>
    </source>
</evidence>
<comment type="catalytic activity">
    <reaction evidence="10">
        <text>[protein]-C-terminal L-amino acid-glycyl-phosphatidylethanolamide + H2O = [protein]-C-terminal L-amino acid-glycine + a 1,2-diacyl-sn-glycero-3-phosphoethanolamine</text>
        <dbReference type="Rhea" id="RHEA:67548"/>
        <dbReference type="Rhea" id="RHEA-COMP:17323"/>
        <dbReference type="Rhea" id="RHEA-COMP:17324"/>
        <dbReference type="ChEBI" id="CHEBI:15377"/>
        <dbReference type="ChEBI" id="CHEBI:64612"/>
        <dbReference type="ChEBI" id="CHEBI:172940"/>
        <dbReference type="ChEBI" id="CHEBI:172941"/>
    </reaction>
    <physiologicalReaction direction="left-to-right" evidence="10">
        <dbReference type="Rhea" id="RHEA:67549"/>
    </physiologicalReaction>
</comment>
<dbReference type="OrthoDB" id="2960936at2759"/>
<keyword evidence="12" id="KW-1133">Transmembrane helix</keyword>
<dbReference type="GO" id="GO:0005737">
    <property type="term" value="C:cytoplasm"/>
    <property type="evidence" value="ECO:0007669"/>
    <property type="project" value="UniProtKB-SubCell"/>
</dbReference>
<comment type="subcellular location">
    <subcellularLocation>
        <location evidence="1 11">Cytoplasm</location>
    </subcellularLocation>
</comment>
<keyword evidence="4 11" id="KW-0963">Cytoplasm</keyword>
<evidence type="ECO:0000313" key="14">
    <source>
        <dbReference type="EMBL" id="KII62991.1"/>
    </source>
</evidence>
<dbReference type="InterPro" id="IPR046792">
    <property type="entry name" value="Peptidase_C54_cat"/>
</dbReference>
<dbReference type="EMBL" id="JWZT01004829">
    <property type="protein sequence ID" value="KII62991.1"/>
    <property type="molecule type" value="Genomic_DNA"/>
</dbReference>
<dbReference type="GO" id="GO:0034727">
    <property type="term" value="P:piecemeal microautophagy of the nucleus"/>
    <property type="evidence" value="ECO:0007669"/>
    <property type="project" value="TreeGrafter"/>
</dbReference>
<dbReference type="GO" id="GO:0000045">
    <property type="term" value="P:autophagosome assembly"/>
    <property type="evidence" value="ECO:0007669"/>
    <property type="project" value="TreeGrafter"/>
</dbReference>
<name>A0A0C2MMX7_THEKT</name>
<keyword evidence="9 11" id="KW-0072">Autophagy</keyword>
<feature type="domain" description="Peptidase C54 catalytic" evidence="13">
    <location>
        <begin position="21"/>
        <end position="139"/>
    </location>
</feature>
<comment type="similarity">
    <text evidence="2 11">Belongs to the peptidase C54 family.</text>
</comment>
<feature type="transmembrane region" description="Helical" evidence="12">
    <location>
        <begin position="52"/>
        <end position="77"/>
    </location>
</feature>
<evidence type="ECO:0000256" key="9">
    <source>
        <dbReference type="ARBA" id="ARBA00023006"/>
    </source>
</evidence>
<organism evidence="14 15">
    <name type="scientific">Thelohanellus kitauei</name>
    <name type="common">Myxosporean</name>
    <dbReference type="NCBI Taxonomy" id="669202"/>
    <lineage>
        <taxon>Eukaryota</taxon>
        <taxon>Metazoa</taxon>
        <taxon>Cnidaria</taxon>
        <taxon>Myxozoa</taxon>
        <taxon>Myxosporea</taxon>
        <taxon>Bivalvulida</taxon>
        <taxon>Platysporina</taxon>
        <taxon>Myxobolidae</taxon>
        <taxon>Thelohanellus</taxon>
    </lineage>
</organism>
<dbReference type="Proteomes" id="UP000031668">
    <property type="component" value="Unassembled WGS sequence"/>
</dbReference>
<evidence type="ECO:0000256" key="4">
    <source>
        <dbReference type="ARBA" id="ARBA00022490"/>
    </source>
</evidence>
<accession>A0A0C2MMX7</accession>
<keyword evidence="3" id="KW-0813">Transport</keyword>
<evidence type="ECO:0000256" key="10">
    <source>
        <dbReference type="ARBA" id="ARBA00029362"/>
    </source>
</evidence>
<keyword evidence="5 11" id="KW-0645">Protease</keyword>
<keyword evidence="8 11" id="KW-0653">Protein transport</keyword>
<proteinExistence type="inferred from homology"/>
<dbReference type="GO" id="GO:0004197">
    <property type="term" value="F:cysteine-type endopeptidase activity"/>
    <property type="evidence" value="ECO:0007669"/>
    <property type="project" value="TreeGrafter"/>
</dbReference>
<keyword evidence="15" id="KW-1185">Reference proteome</keyword>
<dbReference type="PANTHER" id="PTHR22624:SF49">
    <property type="entry name" value="CYSTEINE PROTEASE"/>
    <property type="match status" value="1"/>
</dbReference>
<gene>
    <name evidence="14" type="ORF">RF11_11162</name>
</gene>
<evidence type="ECO:0000256" key="7">
    <source>
        <dbReference type="ARBA" id="ARBA00022807"/>
    </source>
</evidence>
<dbReference type="GO" id="GO:0019786">
    <property type="term" value="F:protein-phosphatidylethanolamide deconjugating activity"/>
    <property type="evidence" value="ECO:0007669"/>
    <property type="project" value="InterPro"/>
</dbReference>
<evidence type="ECO:0000256" key="12">
    <source>
        <dbReference type="SAM" id="Phobius"/>
    </source>
</evidence>
<dbReference type="GO" id="GO:0035973">
    <property type="term" value="P:aggrephagy"/>
    <property type="evidence" value="ECO:0007669"/>
    <property type="project" value="TreeGrafter"/>
</dbReference>
<dbReference type="SUPFAM" id="SSF54001">
    <property type="entry name" value="Cysteine proteinases"/>
    <property type="match status" value="1"/>
</dbReference>
<comment type="caution">
    <text evidence="14">The sequence shown here is derived from an EMBL/GenBank/DDBJ whole genome shotgun (WGS) entry which is preliminary data.</text>
</comment>
<dbReference type="PANTHER" id="PTHR22624">
    <property type="entry name" value="CYSTEINE PROTEASE ATG4"/>
    <property type="match status" value="1"/>
</dbReference>
<evidence type="ECO:0000256" key="2">
    <source>
        <dbReference type="ARBA" id="ARBA00010958"/>
    </source>
</evidence>
<reference evidence="14 15" key="1">
    <citation type="journal article" date="2014" name="Genome Biol. Evol.">
        <title>The genome of the myxosporean Thelohanellus kitauei shows adaptations to nutrient acquisition within its fish host.</title>
        <authorList>
            <person name="Yang Y."/>
            <person name="Xiong J."/>
            <person name="Zhou Z."/>
            <person name="Huo F."/>
            <person name="Miao W."/>
            <person name="Ran C."/>
            <person name="Liu Y."/>
            <person name="Zhang J."/>
            <person name="Feng J."/>
            <person name="Wang M."/>
            <person name="Wang M."/>
            <person name="Wang L."/>
            <person name="Yao B."/>
        </authorList>
    </citation>
    <scope>NUCLEOTIDE SEQUENCE [LARGE SCALE GENOMIC DNA]</scope>
    <source>
        <strain evidence="14">Wuqing</strain>
    </source>
</reference>
<keyword evidence="7" id="KW-0788">Thiol protease</keyword>
<dbReference type="Pfam" id="PF03416">
    <property type="entry name" value="Peptidase_C54"/>
    <property type="match status" value="1"/>
</dbReference>
<evidence type="ECO:0000259" key="13">
    <source>
        <dbReference type="Pfam" id="PF03416"/>
    </source>
</evidence>
<dbReference type="AlphaFoldDB" id="A0A0C2MMX7"/>
<protein>
    <recommendedName>
        <fullName evidence="11">Cysteine protease</fullName>
        <ecNumber evidence="11">3.4.22.-</ecNumber>
    </recommendedName>
</protein>
<keyword evidence="12" id="KW-0812">Transmembrane</keyword>
<dbReference type="InterPro" id="IPR038765">
    <property type="entry name" value="Papain-like_cys_pep_sf"/>
</dbReference>
<dbReference type="EC" id="3.4.22.-" evidence="11"/>
<evidence type="ECO:0000256" key="6">
    <source>
        <dbReference type="ARBA" id="ARBA00022801"/>
    </source>
</evidence>
<comment type="function">
    <text evidence="11">Cysteine protease that plays a key role in autophagy by mediating both proteolytic activation and delipidation of ATG8 family proteins.</text>
</comment>
<evidence type="ECO:0000256" key="5">
    <source>
        <dbReference type="ARBA" id="ARBA00022670"/>
    </source>
</evidence>
<evidence type="ECO:0000256" key="3">
    <source>
        <dbReference type="ARBA" id="ARBA00022448"/>
    </source>
</evidence>
<sequence length="176" mass="19947">MTTLFILKKLVTFNNNTENLCFCTNDIQWVPILLVICIGLGKSKIEEKRANLVLNLMQFDSFAGLIAGIGYGAMYFFGSHGNKLLYLDPHTTRKVSENIDDFNLSSEFTDINSVNILKIGSEMCISFLFKTPEQFEKWIVSSRKISNGLFIIKEGSRADRVLTKPENRGAEDFVFL</sequence>
<keyword evidence="12" id="KW-0472">Membrane</keyword>
<dbReference type="GO" id="GO:0016485">
    <property type="term" value="P:protein processing"/>
    <property type="evidence" value="ECO:0007669"/>
    <property type="project" value="TreeGrafter"/>
</dbReference>
<dbReference type="GO" id="GO:0000423">
    <property type="term" value="P:mitophagy"/>
    <property type="evidence" value="ECO:0007669"/>
    <property type="project" value="TreeGrafter"/>
</dbReference>
<evidence type="ECO:0000256" key="8">
    <source>
        <dbReference type="ARBA" id="ARBA00022927"/>
    </source>
</evidence>
<evidence type="ECO:0000256" key="1">
    <source>
        <dbReference type="ARBA" id="ARBA00004496"/>
    </source>
</evidence>